<dbReference type="RefSeq" id="WP_090659377.1">
    <property type="nucleotide sequence ID" value="NZ_FOXQ01000008.1"/>
</dbReference>
<evidence type="ECO:0000313" key="10">
    <source>
        <dbReference type="Proteomes" id="UP000199031"/>
    </source>
</evidence>
<evidence type="ECO:0000256" key="1">
    <source>
        <dbReference type="ARBA" id="ARBA00004442"/>
    </source>
</evidence>
<keyword evidence="10" id="KW-1185">Reference proteome</keyword>
<evidence type="ECO:0000256" key="4">
    <source>
        <dbReference type="ARBA" id="ARBA00022452"/>
    </source>
</evidence>
<evidence type="ECO:0000256" key="6">
    <source>
        <dbReference type="ARBA" id="ARBA00023136"/>
    </source>
</evidence>
<organism evidence="9 10">
    <name type="scientific">Parafilimonas terrae</name>
    <dbReference type="NCBI Taxonomy" id="1465490"/>
    <lineage>
        <taxon>Bacteria</taxon>
        <taxon>Pseudomonadati</taxon>
        <taxon>Bacteroidota</taxon>
        <taxon>Chitinophagia</taxon>
        <taxon>Chitinophagales</taxon>
        <taxon>Chitinophagaceae</taxon>
        <taxon>Parafilimonas</taxon>
    </lineage>
</organism>
<dbReference type="AlphaFoldDB" id="A0A1I5XBW7"/>
<dbReference type="GO" id="GO:0015562">
    <property type="term" value="F:efflux transmembrane transporter activity"/>
    <property type="evidence" value="ECO:0007669"/>
    <property type="project" value="InterPro"/>
</dbReference>
<keyword evidence="3" id="KW-0813">Transport</keyword>
<dbReference type="InterPro" id="IPR003423">
    <property type="entry name" value="OMP_efflux"/>
</dbReference>
<evidence type="ECO:0000313" key="9">
    <source>
        <dbReference type="EMBL" id="SFQ29346.1"/>
    </source>
</evidence>
<dbReference type="PANTHER" id="PTHR30026:SF20">
    <property type="entry name" value="OUTER MEMBRANE PROTEIN TOLC"/>
    <property type="match status" value="1"/>
</dbReference>
<dbReference type="Pfam" id="PF02321">
    <property type="entry name" value="OEP"/>
    <property type="match status" value="2"/>
</dbReference>
<protein>
    <submittedName>
        <fullName evidence="9">Outer membrane protein</fullName>
    </submittedName>
</protein>
<keyword evidence="4" id="KW-1134">Transmembrane beta strand</keyword>
<dbReference type="OrthoDB" id="9811587at2"/>
<dbReference type="GO" id="GO:0009279">
    <property type="term" value="C:cell outer membrane"/>
    <property type="evidence" value="ECO:0007669"/>
    <property type="project" value="UniProtKB-SubCell"/>
</dbReference>
<evidence type="ECO:0000256" key="8">
    <source>
        <dbReference type="SAM" id="SignalP"/>
    </source>
</evidence>
<keyword evidence="5" id="KW-0812">Transmembrane</keyword>
<gene>
    <name evidence="9" type="ORF">SAMN05444277_10872</name>
</gene>
<dbReference type="Gene3D" id="1.20.1600.10">
    <property type="entry name" value="Outer membrane efflux proteins (OEP)"/>
    <property type="match status" value="1"/>
</dbReference>
<dbReference type="EMBL" id="FOXQ01000008">
    <property type="protein sequence ID" value="SFQ29346.1"/>
    <property type="molecule type" value="Genomic_DNA"/>
</dbReference>
<dbReference type="InterPro" id="IPR051906">
    <property type="entry name" value="TolC-like"/>
</dbReference>
<evidence type="ECO:0000256" key="5">
    <source>
        <dbReference type="ARBA" id="ARBA00022692"/>
    </source>
</evidence>
<keyword evidence="6" id="KW-0472">Membrane</keyword>
<dbReference type="PANTHER" id="PTHR30026">
    <property type="entry name" value="OUTER MEMBRANE PROTEIN TOLC"/>
    <property type="match status" value="1"/>
</dbReference>
<comment type="subcellular location">
    <subcellularLocation>
        <location evidence="1">Cell outer membrane</location>
    </subcellularLocation>
</comment>
<evidence type="ECO:0000256" key="3">
    <source>
        <dbReference type="ARBA" id="ARBA00022448"/>
    </source>
</evidence>
<dbReference type="SUPFAM" id="SSF56954">
    <property type="entry name" value="Outer membrane efflux proteins (OEP)"/>
    <property type="match status" value="1"/>
</dbReference>
<dbReference type="Proteomes" id="UP000199031">
    <property type="component" value="Unassembled WGS sequence"/>
</dbReference>
<keyword evidence="8" id="KW-0732">Signal</keyword>
<proteinExistence type="inferred from homology"/>
<accession>A0A1I5XBW7</accession>
<dbReference type="GO" id="GO:0015288">
    <property type="term" value="F:porin activity"/>
    <property type="evidence" value="ECO:0007669"/>
    <property type="project" value="TreeGrafter"/>
</dbReference>
<evidence type="ECO:0000256" key="2">
    <source>
        <dbReference type="ARBA" id="ARBA00007613"/>
    </source>
</evidence>
<sequence length="473" mass="53036">MMKYIISFLLLFSLEKIHAQDTATWDLRKCVDYAITNNVSVLQADVQARLATLDKKLANWQSIPTLGFNTQAGYQFGRSIDPTSNQYTNNKIFFQSYSLQAGVTLFNFFSIRNNQLSSAKNEEAAKIGVEKARNDIALNVAASYLQTLLAVEQTNIAKVQIDQTRAQLDNTRKLVDAGSMPELNAAQLESQLATDSSNYITALGTADQNRIQLIAMLNLDESTPFKVATPDVDKIPIPALAELDPAYVYQLALGSQPLQQSDSIRILSGEFAVKSAKGAMYPTLSLYGQLGSNYGNNYYEQTGSIPFTDTVFTNHRDYYIVNNGNAPIYSKVRYFKQVGNINFSQGIGLQLNIPILNGRQLRTNYDRAKLNLENYRLQKRTDDLTLQQNVYTAYSNAVAALAKYNSTTKAVQTQQYAYDLATKRYEIGILSTIDYITIQTNLFTAKINQASAKYDYIFKMKVLEFYKGQGVQF</sequence>
<dbReference type="STRING" id="1465490.SAMN05444277_10872"/>
<dbReference type="GO" id="GO:1990281">
    <property type="term" value="C:efflux pump complex"/>
    <property type="evidence" value="ECO:0007669"/>
    <property type="project" value="TreeGrafter"/>
</dbReference>
<name>A0A1I5XBW7_9BACT</name>
<feature type="chain" id="PRO_5011773962" evidence="8">
    <location>
        <begin position="20"/>
        <end position="473"/>
    </location>
</feature>
<keyword evidence="7" id="KW-0998">Cell outer membrane</keyword>
<comment type="similarity">
    <text evidence="2">Belongs to the outer membrane factor (OMF) (TC 1.B.17) family.</text>
</comment>
<feature type="signal peptide" evidence="8">
    <location>
        <begin position="1"/>
        <end position="19"/>
    </location>
</feature>
<evidence type="ECO:0000256" key="7">
    <source>
        <dbReference type="ARBA" id="ARBA00023237"/>
    </source>
</evidence>
<reference evidence="9 10" key="1">
    <citation type="submission" date="2016-10" db="EMBL/GenBank/DDBJ databases">
        <authorList>
            <person name="de Groot N.N."/>
        </authorList>
    </citation>
    <scope>NUCLEOTIDE SEQUENCE [LARGE SCALE GENOMIC DNA]</scope>
    <source>
        <strain evidence="9 10">DSM 28286</strain>
    </source>
</reference>